<dbReference type="Gene3D" id="3.40.50.12780">
    <property type="entry name" value="N-terminal domain of ligase-like"/>
    <property type="match status" value="1"/>
</dbReference>
<dbReference type="EMBL" id="VCAU01000019">
    <property type="protein sequence ID" value="KAF9891432.1"/>
    <property type="molecule type" value="Genomic_DNA"/>
</dbReference>
<gene>
    <name evidence="4" type="ORF">FE257_004288</name>
</gene>
<dbReference type="InterPro" id="IPR036736">
    <property type="entry name" value="ACP-like_sf"/>
</dbReference>
<dbReference type="InterPro" id="IPR045851">
    <property type="entry name" value="AMP-bd_C_sf"/>
</dbReference>
<dbReference type="InterPro" id="IPR020845">
    <property type="entry name" value="AMP-binding_CS"/>
</dbReference>
<dbReference type="InterPro" id="IPR001031">
    <property type="entry name" value="Thioesterase"/>
</dbReference>
<name>A0AAD4GW24_ASPNN</name>
<dbReference type="Pfam" id="PF00975">
    <property type="entry name" value="Thioesterase"/>
    <property type="match status" value="1"/>
</dbReference>
<dbReference type="Pfam" id="PF00550">
    <property type="entry name" value="PP-binding"/>
    <property type="match status" value="1"/>
</dbReference>
<dbReference type="SUPFAM" id="SSF53474">
    <property type="entry name" value="alpha/beta-Hydrolases"/>
    <property type="match status" value="1"/>
</dbReference>
<dbReference type="SUPFAM" id="SSF47336">
    <property type="entry name" value="ACP-like"/>
    <property type="match status" value="1"/>
</dbReference>
<reference evidence="4" key="1">
    <citation type="journal article" date="2019" name="Beilstein J. Org. Chem.">
        <title>Nanangenines: drimane sesquiterpenoids as the dominant metabolite cohort of a novel Australian fungus, Aspergillus nanangensis.</title>
        <authorList>
            <person name="Lacey H.J."/>
            <person name="Gilchrist C.L.M."/>
            <person name="Crombie A."/>
            <person name="Kalaitzis J.A."/>
            <person name="Vuong D."/>
            <person name="Rutledge P.J."/>
            <person name="Turner P."/>
            <person name="Pitt J.I."/>
            <person name="Lacey E."/>
            <person name="Chooi Y.H."/>
            <person name="Piggott A.M."/>
        </authorList>
    </citation>
    <scope>NUCLEOTIDE SEQUENCE</scope>
    <source>
        <strain evidence="4">MST-FP2251</strain>
    </source>
</reference>
<dbReference type="InterPro" id="IPR029058">
    <property type="entry name" value="AB_hydrolase_fold"/>
</dbReference>
<dbReference type="Gene3D" id="3.30.300.30">
    <property type="match status" value="1"/>
</dbReference>
<keyword evidence="5" id="KW-1185">Reference proteome</keyword>
<sequence length="965" mass="106019">MTDTVSQPVPTVDTGLSMLLEKCSMISEEKEIRESDDHVSSVQNLSQLLAKASTTKGGLTFYIDGNGDPQVHRESYAGLQDDAKEKAYLLSTIPGISSTSIILLHFDTQRETIQWFWAVTILGLLPAISTSFVHDTTRRQKHLIHLHKLLEKPVILTSEELVPSFLDIAELRLHSVQSLSKKTETFDVSMNGAEKKADEAAVLMMTSGSTGSAKAVPLGHGQLLTAIRGKISHHQTETRDVFLNWIGMDHVASMCEIHLHALSLGSEQVHVPAPVLFRDPLQFILLLDAHRVSYTFAPNFFLTQVRDALLAHGSNIEADLSCLKRINSGGEANLVTTCDSLTRALRRLGMRDGVVSPGFGMTETCAGAIHAQACPSYDVARGREFASLGTCIPGIEMRVVRPDGACGLAATGEVGELQLSGAVLFSGYFNDPTATRDAFTHDGWFITGDLGWLDENGNLNLAGRGKDTVNINGVKWNAAEIEAAIEEEGIPGIIPSFTAVFSCRDPGSPTEEIAVVYRPKFAVDDLQTRVETDVAVSNIIALLTGRKPGHSIPLFERTPEKSSLGKISRTKVREAFNNGEYSAIEADHTRAVRGYQQAVWRPVTTDTEKKIQKILVELLGIRAEETGVDTSIFDLGITSFNLILLRAMIEGIADSSIDLPISILMTRPTVGDIAASVDQLLSQPPEYNPIVPLQTNGSQTPLFLIHPGSGDVLVFIALATQFPNRPVYALRTRGYNRNEAVFSTMDEAAQTYVSHIRKTQPHGPYAVAGYSLGSTLAFEVGKLLEAQGQEVRFLASIDYPPHISQYVRGQDWFDVLLHISFFLELIDQEIMGRATAHIHTHSLSRQAALEYVLSISDEQRVRSLALTPSVLNRICDIGENFRVHGETYEPVGSVANLDVFIADPPGYAAVDRRDWVENKLARWKDFVRSIVEFYECPGIHARMLNPEMIPGFVKSFKLAMKRRGV</sequence>
<reference evidence="4" key="2">
    <citation type="submission" date="2020-02" db="EMBL/GenBank/DDBJ databases">
        <authorList>
            <person name="Gilchrist C.L.M."/>
            <person name="Chooi Y.-H."/>
        </authorList>
    </citation>
    <scope>NUCLEOTIDE SEQUENCE</scope>
    <source>
        <strain evidence="4">MST-FP2251</strain>
    </source>
</reference>
<dbReference type="Pfam" id="PF00501">
    <property type="entry name" value="AMP-binding"/>
    <property type="match status" value="1"/>
</dbReference>
<dbReference type="InterPro" id="IPR042099">
    <property type="entry name" value="ANL_N_sf"/>
</dbReference>
<dbReference type="PANTHER" id="PTHR24096">
    <property type="entry name" value="LONG-CHAIN-FATTY-ACID--COA LIGASE"/>
    <property type="match status" value="1"/>
</dbReference>
<dbReference type="SUPFAM" id="SSF56801">
    <property type="entry name" value="Acetyl-CoA synthetase-like"/>
    <property type="match status" value="1"/>
</dbReference>
<comment type="caution">
    <text evidence="4">The sequence shown here is derived from an EMBL/GenBank/DDBJ whole genome shotgun (WGS) entry which is preliminary data.</text>
</comment>
<dbReference type="AlphaFoldDB" id="A0AAD4GW24"/>
<dbReference type="SMART" id="SM00824">
    <property type="entry name" value="PKS_TE"/>
    <property type="match status" value="1"/>
</dbReference>
<dbReference type="Gene3D" id="1.10.1200.10">
    <property type="entry name" value="ACP-like"/>
    <property type="match status" value="1"/>
</dbReference>
<accession>A0AAD4GW24</accession>
<dbReference type="InterPro" id="IPR000873">
    <property type="entry name" value="AMP-dep_synth/lig_dom"/>
</dbReference>
<dbReference type="PROSITE" id="PS50075">
    <property type="entry name" value="CARRIER"/>
    <property type="match status" value="1"/>
</dbReference>
<keyword evidence="2" id="KW-0597">Phosphoprotein</keyword>
<feature type="domain" description="Carrier" evidence="3">
    <location>
        <begin position="602"/>
        <end position="681"/>
    </location>
</feature>
<dbReference type="Gene3D" id="3.40.50.1820">
    <property type="entry name" value="alpha/beta hydrolase"/>
    <property type="match status" value="1"/>
</dbReference>
<evidence type="ECO:0000259" key="3">
    <source>
        <dbReference type="PROSITE" id="PS50075"/>
    </source>
</evidence>
<evidence type="ECO:0000256" key="1">
    <source>
        <dbReference type="ARBA" id="ARBA00022450"/>
    </source>
</evidence>
<dbReference type="PROSITE" id="PS00455">
    <property type="entry name" value="AMP_BINDING"/>
    <property type="match status" value="1"/>
</dbReference>
<dbReference type="GO" id="GO:0031957">
    <property type="term" value="F:very long-chain fatty acid-CoA ligase activity"/>
    <property type="evidence" value="ECO:0007669"/>
    <property type="project" value="TreeGrafter"/>
</dbReference>
<dbReference type="Proteomes" id="UP001194746">
    <property type="component" value="Unassembled WGS sequence"/>
</dbReference>
<organism evidence="4 5">
    <name type="scientific">Aspergillus nanangensis</name>
    <dbReference type="NCBI Taxonomy" id="2582783"/>
    <lineage>
        <taxon>Eukaryota</taxon>
        <taxon>Fungi</taxon>
        <taxon>Dikarya</taxon>
        <taxon>Ascomycota</taxon>
        <taxon>Pezizomycotina</taxon>
        <taxon>Eurotiomycetes</taxon>
        <taxon>Eurotiomycetidae</taxon>
        <taxon>Eurotiales</taxon>
        <taxon>Aspergillaceae</taxon>
        <taxon>Aspergillus</taxon>
        <taxon>Aspergillus subgen. Circumdati</taxon>
    </lineage>
</organism>
<dbReference type="InterPro" id="IPR020802">
    <property type="entry name" value="TesA-like"/>
</dbReference>
<protein>
    <recommendedName>
        <fullName evidence="3">Carrier domain-containing protein</fullName>
    </recommendedName>
</protein>
<evidence type="ECO:0000313" key="5">
    <source>
        <dbReference type="Proteomes" id="UP001194746"/>
    </source>
</evidence>
<dbReference type="PANTHER" id="PTHR24096:SF267">
    <property type="entry name" value="MALONATE--COA LIGASE ACSF3, MITOCHONDRIAL"/>
    <property type="match status" value="1"/>
</dbReference>
<evidence type="ECO:0000313" key="4">
    <source>
        <dbReference type="EMBL" id="KAF9891432.1"/>
    </source>
</evidence>
<proteinExistence type="predicted"/>
<dbReference type="GO" id="GO:0006633">
    <property type="term" value="P:fatty acid biosynthetic process"/>
    <property type="evidence" value="ECO:0007669"/>
    <property type="project" value="TreeGrafter"/>
</dbReference>
<evidence type="ECO:0000256" key="2">
    <source>
        <dbReference type="ARBA" id="ARBA00022553"/>
    </source>
</evidence>
<keyword evidence="1" id="KW-0596">Phosphopantetheine</keyword>
<dbReference type="InterPro" id="IPR009081">
    <property type="entry name" value="PP-bd_ACP"/>
</dbReference>